<sequence length="164" mass="18935">MHPRLTTQLQREFSGFIAYNTRIIDFEVPDGWEPLLRRFCTEFNEIWTEPTERGSYVELRAVRADSERLKIAIKLGHPYAVDSETFPSLTGMYGMHNARYDAQEESTRVCARCGAESDARLTLPPRYSQWHTALCRECLDMCRVNGPQDSDEAPFRWPAEAELA</sequence>
<evidence type="ECO:0000313" key="1">
    <source>
        <dbReference type="EMBL" id="KAF7299887.1"/>
    </source>
</evidence>
<name>A0A8H6SJA7_MYCCL</name>
<protein>
    <submittedName>
        <fullName evidence="1">Uncharacterized protein</fullName>
    </submittedName>
</protein>
<proteinExistence type="predicted"/>
<dbReference type="AlphaFoldDB" id="A0A8H6SJA7"/>
<accession>A0A8H6SJA7</accession>
<evidence type="ECO:0000313" key="2">
    <source>
        <dbReference type="Proteomes" id="UP000613580"/>
    </source>
</evidence>
<organism evidence="1 2">
    <name type="scientific">Mycena chlorophos</name>
    <name type="common">Agaric fungus</name>
    <name type="synonym">Agaricus chlorophos</name>
    <dbReference type="NCBI Taxonomy" id="658473"/>
    <lineage>
        <taxon>Eukaryota</taxon>
        <taxon>Fungi</taxon>
        <taxon>Dikarya</taxon>
        <taxon>Basidiomycota</taxon>
        <taxon>Agaricomycotina</taxon>
        <taxon>Agaricomycetes</taxon>
        <taxon>Agaricomycetidae</taxon>
        <taxon>Agaricales</taxon>
        <taxon>Marasmiineae</taxon>
        <taxon>Mycenaceae</taxon>
        <taxon>Mycena</taxon>
    </lineage>
</organism>
<gene>
    <name evidence="1" type="ORF">HMN09_00996000</name>
</gene>
<keyword evidence="2" id="KW-1185">Reference proteome</keyword>
<dbReference type="Proteomes" id="UP000613580">
    <property type="component" value="Unassembled WGS sequence"/>
</dbReference>
<reference evidence="1" key="1">
    <citation type="submission" date="2020-05" db="EMBL/GenBank/DDBJ databases">
        <title>Mycena genomes resolve the evolution of fungal bioluminescence.</title>
        <authorList>
            <person name="Tsai I.J."/>
        </authorList>
    </citation>
    <scope>NUCLEOTIDE SEQUENCE</scope>
    <source>
        <strain evidence="1">110903Hualien_Pintung</strain>
    </source>
</reference>
<dbReference type="EMBL" id="JACAZE010000014">
    <property type="protein sequence ID" value="KAF7299887.1"/>
    <property type="molecule type" value="Genomic_DNA"/>
</dbReference>
<comment type="caution">
    <text evidence="1">The sequence shown here is derived from an EMBL/GenBank/DDBJ whole genome shotgun (WGS) entry which is preliminary data.</text>
</comment>